<feature type="domain" description="DUF4817" evidence="1">
    <location>
        <begin position="6"/>
        <end position="53"/>
    </location>
</feature>
<dbReference type="Pfam" id="PF16087">
    <property type="entry name" value="DUF4817"/>
    <property type="match status" value="1"/>
</dbReference>
<dbReference type="PANTHER" id="PTHR47326">
    <property type="entry name" value="TRANSPOSABLE ELEMENT TC3 TRANSPOSASE-LIKE PROTEIN"/>
    <property type="match status" value="1"/>
</dbReference>
<sequence length="139" mass="15951">MVRSNEDKVEMIMLYGEARRNWHETVRLFKAAYPDRPVDRAYVRQLVSKFRTTFSVKDAPRSGQPCVTTEEAQVAVLASVAVNPHGNPHALVRSTALEVGISKNSVHTVLKKHKFHPYKIQLHQEINDDDPDRRVQFCE</sequence>
<name>A0A1B6M5L3_9HEMI</name>
<dbReference type="PANTHER" id="PTHR47326:SF1">
    <property type="entry name" value="HTH PSQ-TYPE DOMAIN-CONTAINING PROTEIN"/>
    <property type="match status" value="1"/>
</dbReference>
<gene>
    <name evidence="2" type="ORF">g.26160</name>
</gene>
<dbReference type="EMBL" id="GEBQ01008762">
    <property type="protein sequence ID" value="JAT31215.1"/>
    <property type="molecule type" value="Transcribed_RNA"/>
</dbReference>
<accession>A0A1B6M5L3</accession>
<evidence type="ECO:0000313" key="2">
    <source>
        <dbReference type="EMBL" id="JAT31215.1"/>
    </source>
</evidence>
<dbReference type="AlphaFoldDB" id="A0A1B6M5L3"/>
<feature type="non-terminal residue" evidence="2">
    <location>
        <position position="139"/>
    </location>
</feature>
<reference evidence="2" key="1">
    <citation type="submission" date="2015-11" db="EMBL/GenBank/DDBJ databases">
        <title>De novo transcriptome assembly of four potential Pierce s Disease insect vectors from Arizona vineyards.</title>
        <authorList>
            <person name="Tassone E.E."/>
        </authorList>
    </citation>
    <scope>NUCLEOTIDE SEQUENCE</scope>
</reference>
<organism evidence="2">
    <name type="scientific">Graphocephala atropunctata</name>
    <dbReference type="NCBI Taxonomy" id="36148"/>
    <lineage>
        <taxon>Eukaryota</taxon>
        <taxon>Metazoa</taxon>
        <taxon>Ecdysozoa</taxon>
        <taxon>Arthropoda</taxon>
        <taxon>Hexapoda</taxon>
        <taxon>Insecta</taxon>
        <taxon>Pterygota</taxon>
        <taxon>Neoptera</taxon>
        <taxon>Paraneoptera</taxon>
        <taxon>Hemiptera</taxon>
        <taxon>Auchenorrhyncha</taxon>
        <taxon>Membracoidea</taxon>
        <taxon>Cicadellidae</taxon>
        <taxon>Cicadellinae</taxon>
        <taxon>Cicadellini</taxon>
        <taxon>Graphocephala</taxon>
    </lineage>
</organism>
<proteinExistence type="predicted"/>
<evidence type="ECO:0000259" key="1">
    <source>
        <dbReference type="Pfam" id="PF16087"/>
    </source>
</evidence>
<dbReference type="InterPro" id="IPR032135">
    <property type="entry name" value="DUF4817"/>
</dbReference>
<protein>
    <recommendedName>
        <fullName evidence="1">DUF4817 domain-containing protein</fullName>
    </recommendedName>
</protein>